<evidence type="ECO:0000313" key="10">
    <source>
        <dbReference type="EMBL" id="AWB11007.1"/>
    </source>
</evidence>
<dbReference type="InterPro" id="IPR018392">
    <property type="entry name" value="LysM"/>
</dbReference>
<dbReference type="InterPro" id="IPR036503">
    <property type="entry name" value="Ald_Fedxn_OxRdtase_N_sf"/>
</dbReference>
<dbReference type="GO" id="GO:0016625">
    <property type="term" value="F:oxidoreductase activity, acting on the aldehyde or oxo group of donors, iron-sulfur protein as acceptor"/>
    <property type="evidence" value="ECO:0007669"/>
    <property type="project" value="InterPro"/>
</dbReference>
<evidence type="ECO:0000256" key="2">
    <source>
        <dbReference type="ARBA" id="ARBA00011032"/>
    </source>
</evidence>
<protein>
    <submittedName>
        <fullName evidence="10">Aldehyde:ferredoxin oxidoreductase</fullName>
    </submittedName>
</protein>
<dbReference type="GO" id="GO:0046872">
    <property type="term" value="F:metal ion binding"/>
    <property type="evidence" value="ECO:0007669"/>
    <property type="project" value="UniProtKB-KW"/>
</dbReference>
<evidence type="ECO:0000256" key="3">
    <source>
        <dbReference type="ARBA" id="ARBA00022485"/>
    </source>
</evidence>
<evidence type="ECO:0000313" key="11">
    <source>
        <dbReference type="Proteomes" id="UP000244792"/>
    </source>
</evidence>
<sequence>MKWIRVNMSDLSVKVEDVPKKYEQMGGRWLTSSIIADEVPATCHPLGPLNKVVIAPGILSGTTAPSSGRISVGTKSPLTGGIKEANAGAKFGQYLKRMGYSAIIIEGQPKNKQSRYLLNISKEKIELVGADEYKFMRLYELNEKLAAKYGKDVGIACVGPAAEHLLAGTGVAFNDVENRPARYAGRGGVGAAFASKGLKAIVVEAVTGQAAILNNELFEIGRKKLLAALQEHAVTKPKGALNTYGTAVLVNILNEAGALPTRNFSSGTFEGAKKISGEAMAEAAAKNPQAGMMGHRCHPGCVIGCSVVYPDAQGKSHTSVEYETLWAIGANCGIDDLDAIAQMNTLCNDIGLDTIEFGDAVAVAMEGGLLPFGDAKGAIALLEEVRKGSPLGKIIGSGCGTVGRVFGVRRVPAVKNQGMPAYEPRVIKGIGVTYITTPMGADHTAGYSIAPEILGVGGKFDPHTNEGKVKLSKDFQATTCFIDSTGCCVFTAFAILDIPSGFEGMVEACNAVTGANWTTGDAYEIGLNILKTEHQFNLSAGFTQNDDRPPEFMRLEPVPPHNMIWDMADSELDSIWK</sequence>
<dbReference type="SMART" id="SM00790">
    <property type="entry name" value="AFOR_N"/>
    <property type="match status" value="1"/>
</dbReference>
<dbReference type="InterPro" id="IPR036021">
    <property type="entry name" value="Tungsten_al_ferr_oxy-like_C"/>
</dbReference>
<keyword evidence="5" id="KW-0560">Oxidoreductase</keyword>
<evidence type="ECO:0000256" key="8">
    <source>
        <dbReference type="ARBA" id="ARBA00049934"/>
    </source>
</evidence>
<evidence type="ECO:0000256" key="4">
    <source>
        <dbReference type="ARBA" id="ARBA00022723"/>
    </source>
</evidence>
<evidence type="ECO:0000256" key="5">
    <source>
        <dbReference type="ARBA" id="ARBA00023002"/>
    </source>
</evidence>
<dbReference type="InterPro" id="IPR001203">
    <property type="entry name" value="OxRdtase_Ald_Fedxn_C"/>
</dbReference>
<keyword evidence="3" id="KW-0004">4Fe-4S</keyword>
<dbReference type="GO" id="GO:0051539">
    <property type="term" value="F:4 iron, 4 sulfur cluster binding"/>
    <property type="evidence" value="ECO:0007669"/>
    <property type="project" value="UniProtKB-KW"/>
</dbReference>
<proteinExistence type="inferred from homology"/>
<dbReference type="GO" id="GO:0009055">
    <property type="term" value="F:electron transfer activity"/>
    <property type="evidence" value="ECO:0007669"/>
    <property type="project" value="InterPro"/>
</dbReference>
<dbReference type="Proteomes" id="UP000244792">
    <property type="component" value="Chromosome"/>
</dbReference>
<dbReference type="PROSITE" id="PS51782">
    <property type="entry name" value="LYSM"/>
    <property type="match status" value="1"/>
</dbReference>
<comment type="similarity">
    <text evidence="2">Belongs to the AOR/FOR family.</text>
</comment>
<evidence type="ECO:0000259" key="9">
    <source>
        <dbReference type="PROSITE" id="PS51782"/>
    </source>
</evidence>
<dbReference type="PANTHER" id="PTHR30038:SF0">
    <property type="entry name" value="TUNGSTEN-CONTAINING ALDEHYDE FERREDOXIN OXIDOREDUCTASE"/>
    <property type="match status" value="1"/>
</dbReference>
<keyword evidence="6" id="KW-0408">Iron</keyword>
<dbReference type="SUPFAM" id="SSF48310">
    <property type="entry name" value="Aldehyde ferredoxin oxidoreductase, C-terminal domains"/>
    <property type="match status" value="1"/>
</dbReference>
<evidence type="ECO:0000256" key="1">
    <source>
        <dbReference type="ARBA" id="ARBA00001966"/>
    </source>
</evidence>
<dbReference type="KEGG" id="taci:TDSAC_1671"/>
<comment type="cofactor">
    <cofactor evidence="8">
        <name>tungstopterin</name>
        <dbReference type="ChEBI" id="CHEBI:30402"/>
    </cofactor>
</comment>
<comment type="cofactor">
    <cofactor evidence="1">
        <name>[4Fe-4S] cluster</name>
        <dbReference type="ChEBI" id="CHEBI:49883"/>
    </cofactor>
</comment>
<feature type="domain" description="LysM" evidence="9">
    <location>
        <begin position="315"/>
        <end position="363"/>
    </location>
</feature>
<dbReference type="RefSeq" id="WP_108309979.1">
    <property type="nucleotide sequence ID" value="NZ_CP020921.1"/>
</dbReference>
<keyword evidence="4" id="KW-0479">Metal-binding</keyword>
<dbReference type="InterPro" id="IPR013983">
    <property type="entry name" value="Ald_Fedxn_OxRdtase_N"/>
</dbReference>
<dbReference type="Gene3D" id="1.10.569.10">
    <property type="entry name" value="Aldehyde Ferredoxin Oxidoreductase Protein, subunit A, domain 2"/>
    <property type="match status" value="1"/>
</dbReference>
<organism evidence="10 11">
    <name type="scientific">Thermodesulfobium acidiphilum</name>
    <dbReference type="NCBI Taxonomy" id="1794699"/>
    <lineage>
        <taxon>Bacteria</taxon>
        <taxon>Pseudomonadati</taxon>
        <taxon>Thermodesulfobiota</taxon>
        <taxon>Thermodesulfobiia</taxon>
        <taxon>Thermodesulfobiales</taxon>
        <taxon>Thermodesulfobiaceae</taxon>
        <taxon>Thermodesulfobium</taxon>
    </lineage>
</organism>
<dbReference type="AlphaFoldDB" id="A0A2R4W2H3"/>
<accession>A0A2R4W2H3</accession>
<dbReference type="Gene3D" id="3.60.9.10">
    <property type="entry name" value="Aldehyde ferredoxin oxidoreductase, N-terminal domain"/>
    <property type="match status" value="1"/>
</dbReference>
<dbReference type="SUPFAM" id="SSF56228">
    <property type="entry name" value="Aldehyde ferredoxin oxidoreductase, N-terminal domain"/>
    <property type="match status" value="1"/>
</dbReference>
<reference evidence="10 11" key="1">
    <citation type="submission" date="2017-04" db="EMBL/GenBank/DDBJ databases">
        <title>Genomic insights into metabolism of Thermodesulfobium acidiphilum.</title>
        <authorList>
            <person name="Toshchakov S.V."/>
            <person name="Frolov E.N."/>
            <person name="Kublanov I.V."/>
            <person name="Samarov N.I."/>
            <person name="Novikov A."/>
            <person name="Lebedinsky A.V."/>
            <person name="Bonch-Osmolovskaya E.A."/>
            <person name="Chernyh N.A."/>
        </authorList>
    </citation>
    <scope>NUCLEOTIDE SEQUENCE [LARGE SCALE GENOMIC DNA]</scope>
    <source>
        <strain evidence="10 11">3127-1</strain>
    </source>
</reference>
<dbReference type="Pfam" id="PF02730">
    <property type="entry name" value="AFOR_N"/>
    <property type="match status" value="1"/>
</dbReference>
<dbReference type="Pfam" id="PF01314">
    <property type="entry name" value="AFOR_C"/>
    <property type="match status" value="1"/>
</dbReference>
<dbReference type="PANTHER" id="PTHR30038">
    <property type="entry name" value="ALDEHYDE FERREDOXIN OXIDOREDUCTASE"/>
    <property type="match status" value="1"/>
</dbReference>
<keyword evidence="7" id="KW-0411">Iron-sulfur</keyword>
<dbReference type="InterPro" id="IPR051919">
    <property type="entry name" value="W-dependent_AOR"/>
</dbReference>
<name>A0A2R4W2H3_THEAF</name>
<evidence type="ECO:0000256" key="7">
    <source>
        <dbReference type="ARBA" id="ARBA00023014"/>
    </source>
</evidence>
<dbReference type="InterPro" id="IPR013985">
    <property type="entry name" value="Ald_Fedxn_OxRdtase_dom3"/>
</dbReference>
<evidence type="ECO:0000256" key="6">
    <source>
        <dbReference type="ARBA" id="ARBA00023004"/>
    </source>
</evidence>
<dbReference type="OrthoDB" id="9763894at2"/>
<gene>
    <name evidence="10" type="ORF">TDSAC_1671</name>
</gene>
<keyword evidence="11" id="KW-1185">Reference proteome</keyword>
<dbReference type="EMBL" id="CP020921">
    <property type="protein sequence ID" value="AWB11007.1"/>
    <property type="molecule type" value="Genomic_DNA"/>
</dbReference>
<dbReference type="InterPro" id="IPR013984">
    <property type="entry name" value="Ald_Fedxn_OxRdtase_dom2"/>
</dbReference>
<dbReference type="Gene3D" id="1.10.599.10">
    <property type="entry name" value="Aldehyde Ferredoxin Oxidoreductase Protein, subunit A, domain 3"/>
    <property type="match status" value="1"/>
</dbReference>